<evidence type="ECO:0000259" key="3">
    <source>
        <dbReference type="Pfam" id="PF20237"/>
    </source>
</evidence>
<keyword evidence="2" id="KW-1133">Transmembrane helix</keyword>
<evidence type="ECO:0000256" key="1">
    <source>
        <dbReference type="SAM" id="MobiDB-lite"/>
    </source>
</evidence>
<organism evidence="4 5">
    <name type="scientific">Glarea lozoyensis (strain ATCC 20868 / MF5171)</name>
    <dbReference type="NCBI Taxonomy" id="1116229"/>
    <lineage>
        <taxon>Eukaryota</taxon>
        <taxon>Fungi</taxon>
        <taxon>Dikarya</taxon>
        <taxon>Ascomycota</taxon>
        <taxon>Pezizomycotina</taxon>
        <taxon>Leotiomycetes</taxon>
        <taxon>Helotiales</taxon>
        <taxon>Helotiaceae</taxon>
        <taxon>Glarea</taxon>
    </lineage>
</organism>
<dbReference type="PANTHER" id="PTHR34502:SF3">
    <property type="entry name" value="DUF6594 DOMAIN-CONTAINING PROTEIN"/>
    <property type="match status" value="1"/>
</dbReference>
<accession>S3CC68</accession>
<dbReference type="OMA" id="HIRILIY"/>
<evidence type="ECO:0000313" key="5">
    <source>
        <dbReference type="Proteomes" id="UP000016922"/>
    </source>
</evidence>
<keyword evidence="5" id="KW-1185">Reference proteome</keyword>
<dbReference type="AlphaFoldDB" id="S3CC68"/>
<dbReference type="GeneID" id="19467068"/>
<keyword evidence="2" id="KW-0812">Transmembrane</keyword>
<dbReference type="OrthoDB" id="3533814at2759"/>
<protein>
    <recommendedName>
        <fullName evidence="3">DUF6594 domain-containing protein</fullName>
    </recommendedName>
</protein>
<dbReference type="PANTHER" id="PTHR34502">
    <property type="entry name" value="DUF6594 DOMAIN-CONTAINING PROTEIN-RELATED"/>
    <property type="match status" value="1"/>
</dbReference>
<evidence type="ECO:0000313" key="4">
    <source>
        <dbReference type="EMBL" id="EPE24167.1"/>
    </source>
</evidence>
<keyword evidence="2" id="KW-0472">Membrane</keyword>
<feature type="transmembrane region" description="Helical" evidence="2">
    <location>
        <begin position="368"/>
        <end position="392"/>
    </location>
</feature>
<sequence>MARLAPAFFGQRLEDPASLPTYSSPKPYSGPMLADMKLAGTKKLHSSIILEKMKRNVASKRKRNSSSNGEEPGIDSMGESSTTGIRMSEVLEVNTQCSPDLTQQAPLSPTSTVQTYAESSNTKSIGDQERVITSKIPRSIKQQAEKVDTGYDRIIQRGYESYPDGWPRLAAFQNSASSLRMFRRFGNEHCRVLLHLQAEITTIHQKLDELDLADSNSEDMRYRLKRNEWHEGWDCAQKDLLESLRVKLIQYDELLLKDNALRALSPPSDRDYYTLFNWIWKKKPLDLGQWDFALHRNDFVTTSNAKTNGFESAVELCLSRWPELFQVRRALSNWSTCNSDSVQKVSWLKSRSGEASSEGVHVFPMAKIAAAASVLLVCVAVTILMLPVFLLYLITPSVFASLIILVIFVFAFATLMSSAGVRVEVMFIGTCTYSAVLVTFLGNIHDPGKT</sequence>
<gene>
    <name evidence="4" type="ORF">GLAREA_08017</name>
</gene>
<dbReference type="KEGG" id="glz:GLAREA_08017"/>
<dbReference type="Proteomes" id="UP000016922">
    <property type="component" value="Unassembled WGS sequence"/>
</dbReference>
<name>S3CC68_GLAL2</name>
<dbReference type="Pfam" id="PF20237">
    <property type="entry name" value="DUF6594"/>
    <property type="match status" value="1"/>
</dbReference>
<feature type="domain" description="DUF6594" evidence="3">
    <location>
        <begin position="166"/>
        <end position="438"/>
    </location>
</feature>
<feature type="region of interest" description="Disordered" evidence="1">
    <location>
        <begin position="52"/>
        <end position="81"/>
    </location>
</feature>
<feature type="compositionally biased region" description="Basic residues" evidence="1">
    <location>
        <begin position="55"/>
        <end position="64"/>
    </location>
</feature>
<reference evidence="4 5" key="1">
    <citation type="journal article" date="2013" name="BMC Genomics">
        <title>Genomics-driven discovery of the pneumocandin biosynthetic gene cluster in the fungus Glarea lozoyensis.</title>
        <authorList>
            <person name="Chen L."/>
            <person name="Yue Q."/>
            <person name="Zhang X."/>
            <person name="Xiang M."/>
            <person name="Wang C."/>
            <person name="Li S."/>
            <person name="Che Y."/>
            <person name="Ortiz-Lopez F.J."/>
            <person name="Bills G.F."/>
            <person name="Liu X."/>
            <person name="An Z."/>
        </authorList>
    </citation>
    <scope>NUCLEOTIDE SEQUENCE [LARGE SCALE GENOMIC DNA]</scope>
    <source>
        <strain evidence="5">ATCC 20868 / MF5171</strain>
    </source>
</reference>
<evidence type="ECO:0000256" key="2">
    <source>
        <dbReference type="SAM" id="Phobius"/>
    </source>
</evidence>
<dbReference type="eggNOG" id="ENOG502SMHN">
    <property type="taxonomic scope" value="Eukaryota"/>
</dbReference>
<proteinExistence type="predicted"/>
<feature type="transmembrane region" description="Helical" evidence="2">
    <location>
        <begin position="399"/>
        <end position="419"/>
    </location>
</feature>
<dbReference type="RefSeq" id="XP_008088255.1">
    <property type="nucleotide sequence ID" value="XM_008090064.1"/>
</dbReference>
<dbReference type="InterPro" id="IPR046529">
    <property type="entry name" value="DUF6594"/>
</dbReference>
<dbReference type="HOGENOM" id="CLU_051118_3_4_1"/>
<dbReference type="EMBL" id="KE145373">
    <property type="protein sequence ID" value="EPE24167.1"/>
    <property type="molecule type" value="Genomic_DNA"/>
</dbReference>
<feature type="transmembrane region" description="Helical" evidence="2">
    <location>
        <begin position="425"/>
        <end position="444"/>
    </location>
</feature>